<protein>
    <recommendedName>
        <fullName evidence="4">Late control protein</fullName>
    </recommendedName>
</protein>
<dbReference type="AlphaFoldDB" id="A0A1W2EJU3"/>
<reference evidence="2 3" key="1">
    <citation type="submission" date="2017-04" db="EMBL/GenBank/DDBJ databases">
        <authorList>
            <person name="Afonso C.L."/>
            <person name="Miller P.J."/>
            <person name="Scott M.A."/>
            <person name="Spackman E."/>
            <person name="Goraichik I."/>
            <person name="Dimitrov K.M."/>
            <person name="Suarez D.L."/>
            <person name="Swayne D.E."/>
        </authorList>
    </citation>
    <scope>NUCLEOTIDE SEQUENCE [LARGE SCALE GENOMIC DNA]</scope>
    <source>
        <strain evidence="2 3">CGMCC 1.10972</strain>
    </source>
</reference>
<accession>A0A1W2EJU3</accession>
<evidence type="ECO:0000313" key="3">
    <source>
        <dbReference type="Proteomes" id="UP000192656"/>
    </source>
</evidence>
<organism evidence="2 3">
    <name type="scientific">Fulvimarina manganoxydans</name>
    <dbReference type="NCBI Taxonomy" id="937218"/>
    <lineage>
        <taxon>Bacteria</taxon>
        <taxon>Pseudomonadati</taxon>
        <taxon>Pseudomonadota</taxon>
        <taxon>Alphaproteobacteria</taxon>
        <taxon>Hyphomicrobiales</taxon>
        <taxon>Aurantimonadaceae</taxon>
        <taxon>Fulvimarina</taxon>
    </lineage>
</organism>
<gene>
    <name evidence="2" type="ORF">SAMN06297251_12710</name>
</gene>
<feature type="region of interest" description="Disordered" evidence="1">
    <location>
        <begin position="197"/>
        <end position="223"/>
    </location>
</feature>
<feature type="region of interest" description="Disordered" evidence="1">
    <location>
        <begin position="319"/>
        <end position="339"/>
    </location>
</feature>
<dbReference type="OrthoDB" id="7833734at2"/>
<name>A0A1W2EJU3_9HYPH</name>
<evidence type="ECO:0000313" key="2">
    <source>
        <dbReference type="EMBL" id="SMD09943.1"/>
    </source>
</evidence>
<sequence length="339" mass="36783">MAWKDWDITMGGTSRIRQMADYLLSIEWTDNPGVSSDTCRLSFDDSFGQLALPPKRSVATVAYQGVEIYSGVVDSTPWRMTRGGGRVLDVSLKAFDTRGKAVETQNWHLDDAPLKAVLEKAASLAGVTITVDPAFATIEREYWNPLGESFVAFAEKLRHEFGATFKMRGGTNAVFAARGTGLSPFGQALPTVIGRVPAPSEETSGNIHSIDIDPTRGRPRSRQKRVTWFDPKTGEFKDKRVTVLLEDTGDAIDTQRWPAADEGQSETMANGQKTDAEQDAGVGSVTMEFTPDAFVEGRFFLKGARPGIDGLYRIASVSSRANRGGGGTTTLQLAQPNPG</sequence>
<keyword evidence="3" id="KW-1185">Reference proteome</keyword>
<dbReference type="RefSeq" id="WP_084412370.1">
    <property type="nucleotide sequence ID" value="NZ_FWXR01000027.1"/>
</dbReference>
<feature type="region of interest" description="Disordered" evidence="1">
    <location>
        <begin position="252"/>
        <end position="280"/>
    </location>
</feature>
<dbReference type="EMBL" id="FWXR01000027">
    <property type="protein sequence ID" value="SMD09943.1"/>
    <property type="molecule type" value="Genomic_DNA"/>
</dbReference>
<evidence type="ECO:0000256" key="1">
    <source>
        <dbReference type="SAM" id="MobiDB-lite"/>
    </source>
</evidence>
<proteinExistence type="predicted"/>
<dbReference type="SUPFAM" id="SSF69279">
    <property type="entry name" value="Phage tail proteins"/>
    <property type="match status" value="1"/>
</dbReference>
<dbReference type="STRING" id="937218.SAMN06297251_12710"/>
<evidence type="ECO:0008006" key="4">
    <source>
        <dbReference type="Google" id="ProtNLM"/>
    </source>
</evidence>
<dbReference type="Proteomes" id="UP000192656">
    <property type="component" value="Unassembled WGS sequence"/>
</dbReference>